<gene>
    <name evidence="3" type="ORF">CUN67_27345</name>
</gene>
<evidence type="ECO:0000313" key="4">
    <source>
        <dbReference type="Proteomes" id="UP000502005"/>
    </source>
</evidence>
<dbReference type="AlphaFoldDB" id="A0A6B9G7U2"/>
<dbReference type="RefSeq" id="WP_208718558.1">
    <property type="nucleotide sequence ID" value="NZ_CP024770.1"/>
</dbReference>
<dbReference type="EMBL" id="CP024770">
    <property type="protein sequence ID" value="QGY32662.1"/>
    <property type="molecule type" value="Genomic_DNA"/>
</dbReference>
<keyword evidence="2" id="KW-1133">Transmembrane helix</keyword>
<dbReference type="Gene3D" id="3.40.50.300">
    <property type="entry name" value="P-loop containing nucleotide triphosphate hydrolases"/>
    <property type="match status" value="1"/>
</dbReference>
<feature type="coiled-coil region" evidence="1">
    <location>
        <begin position="352"/>
        <end position="379"/>
    </location>
</feature>
<evidence type="ECO:0008006" key="5">
    <source>
        <dbReference type="Google" id="ProtNLM"/>
    </source>
</evidence>
<keyword evidence="1" id="KW-0175">Coiled coil</keyword>
<name>A0A6B9G7U2_PANCY</name>
<reference evidence="3 4" key="1">
    <citation type="submission" date="2017-11" db="EMBL/GenBank/DDBJ databases">
        <title>Genome sequence of Pantoea cypripedii NE1.</title>
        <authorList>
            <person name="Nascimento F.X."/>
        </authorList>
    </citation>
    <scope>NUCLEOTIDE SEQUENCE [LARGE SCALE GENOMIC DNA]</scope>
    <source>
        <strain evidence="3 4">NE1</strain>
        <plasmid evidence="4">pne1b</plasmid>
    </source>
</reference>
<evidence type="ECO:0000256" key="1">
    <source>
        <dbReference type="SAM" id="Coils"/>
    </source>
</evidence>
<proteinExistence type="predicted"/>
<dbReference type="Proteomes" id="UP000502005">
    <property type="component" value="Plasmid pNE1B"/>
</dbReference>
<dbReference type="InterPro" id="IPR027417">
    <property type="entry name" value="P-loop_NTPase"/>
</dbReference>
<dbReference type="SUPFAM" id="SSF52540">
    <property type="entry name" value="P-loop containing nucleoside triphosphate hydrolases"/>
    <property type="match status" value="1"/>
</dbReference>
<protein>
    <recommendedName>
        <fullName evidence="5">DUF1269 domain-containing protein</fullName>
    </recommendedName>
</protein>
<keyword evidence="2" id="KW-0472">Membrane</keyword>
<accession>A0A6B9G7U2</accession>
<geneLocation type="plasmid" evidence="4">
    <name>pne1b</name>
</geneLocation>
<feature type="transmembrane region" description="Helical" evidence="2">
    <location>
        <begin position="438"/>
        <end position="458"/>
    </location>
</feature>
<organism evidence="3 4">
    <name type="scientific">Pantoea cypripedii</name>
    <name type="common">Pectobacterium cypripedii</name>
    <name type="synonym">Erwinia cypripedii</name>
    <dbReference type="NCBI Taxonomy" id="55209"/>
    <lineage>
        <taxon>Bacteria</taxon>
        <taxon>Pseudomonadati</taxon>
        <taxon>Pseudomonadota</taxon>
        <taxon>Gammaproteobacteria</taxon>
        <taxon>Enterobacterales</taxon>
        <taxon>Erwiniaceae</taxon>
        <taxon>Pantoea</taxon>
    </lineage>
</organism>
<keyword evidence="2" id="KW-0812">Transmembrane</keyword>
<evidence type="ECO:0000256" key="2">
    <source>
        <dbReference type="SAM" id="Phobius"/>
    </source>
</evidence>
<sequence>MSTLSPIPAAEDVLQHLPDYLQALNRTETARAQAGRTDGLIIGTGAADFTKGNTRYRLQVADQVFELLDVPGIEGDEARYIEEVKKAVATAHLIIYVNGTNKKPEKQTAHKIGSYLKRGTQVLPVINLRGNADAYEFSEDRIDLLQHAGAGSALQQTTDVLASALDEKVLLPGQVVQGLLAFSSLAINQDGSTSIHPSRSNDLVVQQRNYRKYFTSAQEMTCFSRIEGLANVVHGKLDSWREDIVESNKTQVTQLLSDYLVILDEQLALQDTFMRKAQPEFEKCRVAFAAAITGFEDKVKKHWDNGWNRFFVDLIADSDDIVEKHFGDEDEITRHIMAAFKRLRTQTDTKIRDDTANDIAQLQQQLEHALLRLQQDIHNVEFQQKMAVTPGASWRLDTEFAFESEFDIGELGGMAMKIGSYIVSGMLIGSLFPGPGNIIGGVIGGIFGAVMSVVSVFLGRDKKVRQAQTQVHSKINSMHDEVFASLPAEISNLVHSIREQIDIELLQRVDAIQAALHEPKIILNKQKKLIGQIQNQLEKMPHGCLNAIQY</sequence>
<keyword evidence="3" id="KW-0614">Plasmid</keyword>
<evidence type="ECO:0000313" key="3">
    <source>
        <dbReference type="EMBL" id="QGY32662.1"/>
    </source>
</evidence>